<sequence length="413" mass="47247">MVVETRRGKRKEDRTEEEGPRVKFAKTGSGENVEKTTTEESDESTTKTTDESTAKTTDVSMEMTQTTDVSTEKTRKDSSENTAEMTEPFNVGKIWGKRYFFYGAVKPSKPQDRGGNAINSDNNSPSTSVTHRESQIMENMVESGTQGSQETPFLEKQETSYIWEEEEECENEQSCYGEMSYDWFTEISRPRTYWEDLRQSRYLQVMNSRSDKDDICRLLERRTVSDFLQSGLREKIDKFIMSRVQTHPIQRIHQAGKEEQNCDVSEEEDDLSQTSSQLFASSPAGSWSSQDTGVTSTPDLLPLHNLQTNEMEIITEMRSQILHLQLEMSELRDSVKTCLDVNASLQKSIHRENPLKRKCCVCNETQVDTLLYRCGHMCTCLRCANELQCNGGKCPICYAKILDVVRVFVDSRT</sequence>
<keyword evidence="1" id="KW-0862">Zinc</keyword>
<dbReference type="Gene3D" id="3.30.40.10">
    <property type="entry name" value="Zinc/RING finger domain, C3HC4 (zinc finger)"/>
    <property type="match status" value="1"/>
</dbReference>
<feature type="region of interest" description="Disordered" evidence="2">
    <location>
        <begin position="1"/>
        <end position="85"/>
    </location>
</feature>
<dbReference type="AlphaFoldDB" id="A0A8S9R5H0"/>
<feature type="compositionally biased region" description="Basic and acidic residues" evidence="2">
    <location>
        <begin position="70"/>
        <end position="79"/>
    </location>
</feature>
<proteinExistence type="predicted"/>
<dbReference type="GO" id="GO:0008270">
    <property type="term" value="F:zinc ion binding"/>
    <property type="evidence" value="ECO:0007669"/>
    <property type="project" value="UniProtKB-KW"/>
</dbReference>
<evidence type="ECO:0000256" key="1">
    <source>
        <dbReference type="PROSITE-ProRule" id="PRU00175"/>
    </source>
</evidence>
<dbReference type="PANTHER" id="PTHR47820:SF6">
    <property type="entry name" value="RING_U-BOX SUPERFAMILY PROTEIN"/>
    <property type="match status" value="1"/>
</dbReference>
<dbReference type="CDD" id="cd16647">
    <property type="entry name" value="mRING-HC-C3HC5_NEU1"/>
    <property type="match status" value="1"/>
</dbReference>
<dbReference type="Pfam" id="PF13920">
    <property type="entry name" value="zf-C3HC4_3"/>
    <property type="match status" value="1"/>
</dbReference>
<dbReference type="InterPro" id="IPR013083">
    <property type="entry name" value="Znf_RING/FYVE/PHD"/>
</dbReference>
<protein>
    <recommendedName>
        <fullName evidence="3">RING-type domain-containing protein</fullName>
    </recommendedName>
</protein>
<dbReference type="PANTHER" id="PTHR47820">
    <property type="entry name" value="BNAC05G24000D PROTEIN"/>
    <property type="match status" value="1"/>
</dbReference>
<name>A0A8S9R5H0_BRACR</name>
<keyword evidence="1" id="KW-0863">Zinc-finger</keyword>
<reference evidence="4" key="1">
    <citation type="submission" date="2019-12" db="EMBL/GenBank/DDBJ databases">
        <title>Genome sequencing and annotation of Brassica cretica.</title>
        <authorList>
            <person name="Studholme D.J."/>
            <person name="Sarris P."/>
        </authorList>
    </citation>
    <scope>NUCLEOTIDE SEQUENCE</scope>
    <source>
        <strain evidence="4">PFS-109/04</strain>
        <tissue evidence="4">Leaf</tissue>
    </source>
</reference>
<feature type="compositionally biased region" description="Basic and acidic residues" evidence="2">
    <location>
        <begin position="32"/>
        <end position="53"/>
    </location>
</feature>
<feature type="domain" description="RING-type" evidence="3">
    <location>
        <begin position="359"/>
        <end position="397"/>
    </location>
</feature>
<dbReference type="InterPro" id="IPR001841">
    <property type="entry name" value="Znf_RING"/>
</dbReference>
<dbReference type="Proteomes" id="UP000712600">
    <property type="component" value="Unassembled WGS sequence"/>
</dbReference>
<feature type="region of interest" description="Disordered" evidence="2">
    <location>
        <begin position="273"/>
        <end position="293"/>
    </location>
</feature>
<accession>A0A8S9R5H0</accession>
<gene>
    <name evidence="4" type="ORF">F2Q69_00017330</name>
</gene>
<feature type="compositionally biased region" description="Polar residues" evidence="2">
    <location>
        <begin position="117"/>
        <end position="129"/>
    </location>
</feature>
<organism evidence="4 5">
    <name type="scientific">Brassica cretica</name>
    <name type="common">Mustard</name>
    <dbReference type="NCBI Taxonomy" id="69181"/>
    <lineage>
        <taxon>Eukaryota</taxon>
        <taxon>Viridiplantae</taxon>
        <taxon>Streptophyta</taxon>
        <taxon>Embryophyta</taxon>
        <taxon>Tracheophyta</taxon>
        <taxon>Spermatophyta</taxon>
        <taxon>Magnoliopsida</taxon>
        <taxon>eudicotyledons</taxon>
        <taxon>Gunneridae</taxon>
        <taxon>Pentapetalae</taxon>
        <taxon>rosids</taxon>
        <taxon>malvids</taxon>
        <taxon>Brassicales</taxon>
        <taxon>Brassicaceae</taxon>
        <taxon>Brassiceae</taxon>
        <taxon>Brassica</taxon>
    </lineage>
</organism>
<feature type="region of interest" description="Disordered" evidence="2">
    <location>
        <begin position="108"/>
        <end position="133"/>
    </location>
</feature>
<dbReference type="PROSITE" id="PS50089">
    <property type="entry name" value="ZF_RING_2"/>
    <property type="match status" value="1"/>
</dbReference>
<evidence type="ECO:0000259" key="3">
    <source>
        <dbReference type="PROSITE" id="PS50089"/>
    </source>
</evidence>
<comment type="caution">
    <text evidence="4">The sequence shown here is derived from an EMBL/GenBank/DDBJ whole genome shotgun (WGS) entry which is preliminary data.</text>
</comment>
<evidence type="ECO:0000313" key="5">
    <source>
        <dbReference type="Proteomes" id="UP000712600"/>
    </source>
</evidence>
<evidence type="ECO:0000256" key="2">
    <source>
        <dbReference type="SAM" id="MobiDB-lite"/>
    </source>
</evidence>
<evidence type="ECO:0000313" key="4">
    <source>
        <dbReference type="EMBL" id="KAF3556831.1"/>
    </source>
</evidence>
<keyword evidence="1" id="KW-0479">Metal-binding</keyword>
<feature type="compositionally biased region" description="Basic and acidic residues" evidence="2">
    <location>
        <begin position="1"/>
        <end position="21"/>
    </location>
</feature>
<dbReference type="EMBL" id="QGKX02000996">
    <property type="protein sequence ID" value="KAF3556831.1"/>
    <property type="molecule type" value="Genomic_DNA"/>
</dbReference>